<dbReference type="GO" id="GO:0016787">
    <property type="term" value="F:hydrolase activity"/>
    <property type="evidence" value="ECO:0007669"/>
    <property type="project" value="UniProtKB-KW"/>
</dbReference>
<reference evidence="2 3" key="1">
    <citation type="submission" date="2020-08" db="EMBL/GenBank/DDBJ databases">
        <title>Genome sequence of Diaphorobacter ruginosibacter DSM 27467T.</title>
        <authorList>
            <person name="Hyun D.-W."/>
            <person name="Bae J.-W."/>
        </authorList>
    </citation>
    <scope>NUCLEOTIDE SEQUENCE [LARGE SCALE GENOMIC DNA]</scope>
    <source>
        <strain evidence="2 3">DSM 27467</strain>
    </source>
</reference>
<dbReference type="Gene3D" id="3.40.50.1820">
    <property type="entry name" value="alpha/beta hydrolase"/>
    <property type="match status" value="1"/>
</dbReference>
<organism evidence="2 3">
    <name type="scientific">Diaphorobacter ruginosibacter</name>
    <dbReference type="NCBI Taxonomy" id="1715720"/>
    <lineage>
        <taxon>Bacteria</taxon>
        <taxon>Pseudomonadati</taxon>
        <taxon>Pseudomonadota</taxon>
        <taxon>Betaproteobacteria</taxon>
        <taxon>Burkholderiales</taxon>
        <taxon>Comamonadaceae</taxon>
        <taxon>Diaphorobacter</taxon>
    </lineage>
</organism>
<protein>
    <submittedName>
        <fullName evidence="2">Alpha/beta hydrolase</fullName>
    </submittedName>
</protein>
<dbReference type="KEGG" id="drg:H9K76_04165"/>
<name>A0A7G9RV12_9BURK</name>
<dbReference type="InterPro" id="IPR000073">
    <property type="entry name" value="AB_hydrolase_1"/>
</dbReference>
<evidence type="ECO:0000313" key="3">
    <source>
        <dbReference type="Proteomes" id="UP000515811"/>
    </source>
</evidence>
<dbReference type="AlphaFoldDB" id="A0A7G9RV12"/>
<dbReference type="EMBL" id="CP060714">
    <property type="protein sequence ID" value="QNN59437.1"/>
    <property type="molecule type" value="Genomic_DNA"/>
</dbReference>
<keyword evidence="2" id="KW-0378">Hydrolase</keyword>
<accession>A0A7G9RV12</accession>
<gene>
    <name evidence="2" type="ORF">H9K76_04165</name>
</gene>
<dbReference type="InterPro" id="IPR050266">
    <property type="entry name" value="AB_hydrolase_sf"/>
</dbReference>
<evidence type="ECO:0000313" key="2">
    <source>
        <dbReference type="EMBL" id="QNN59437.1"/>
    </source>
</evidence>
<keyword evidence="3" id="KW-1185">Reference proteome</keyword>
<feature type="domain" description="AB hydrolase-1" evidence="1">
    <location>
        <begin position="46"/>
        <end position="153"/>
    </location>
</feature>
<evidence type="ECO:0000259" key="1">
    <source>
        <dbReference type="Pfam" id="PF00561"/>
    </source>
</evidence>
<dbReference type="PANTHER" id="PTHR43798:SF33">
    <property type="entry name" value="HYDROLASE, PUTATIVE (AFU_ORTHOLOGUE AFUA_2G14860)-RELATED"/>
    <property type="match status" value="1"/>
</dbReference>
<dbReference type="PANTHER" id="PTHR43798">
    <property type="entry name" value="MONOACYLGLYCEROL LIPASE"/>
    <property type="match status" value="1"/>
</dbReference>
<sequence>MEHRAAERVAPEPGEGRYVVRLPWRGRSVEVEYQWLAPAGGDGSGPVIVFLHEGLGSIAMWKDFPQQVCDATGLRALVYSRPAYGWSTPREADERWQPDFMHRQAHEVLPELRRALNLEAPIWLLGHSDGGSIALLHAARFPASVAGAVLLAPHVMVEDISIESIAKAAQAYATTGLRERLSRYHADVDSAFGGWSGIWLDPGFRQWNIEHEASQLSVPTLAIQGVNDEYGSLEQIRRIARHGRDVALLELSECGHSPHRDQATQVIIAVRNFMQKNRRQP</sequence>
<dbReference type="Pfam" id="PF00561">
    <property type="entry name" value="Abhydrolase_1"/>
    <property type="match status" value="1"/>
</dbReference>
<dbReference type="Proteomes" id="UP000515811">
    <property type="component" value="Chromosome"/>
</dbReference>
<dbReference type="SUPFAM" id="SSF53474">
    <property type="entry name" value="alpha/beta-Hydrolases"/>
    <property type="match status" value="1"/>
</dbReference>
<proteinExistence type="predicted"/>
<dbReference type="InterPro" id="IPR029058">
    <property type="entry name" value="AB_hydrolase_fold"/>
</dbReference>
<dbReference type="GO" id="GO:0016020">
    <property type="term" value="C:membrane"/>
    <property type="evidence" value="ECO:0007669"/>
    <property type="project" value="TreeGrafter"/>
</dbReference>